<reference evidence="3" key="1">
    <citation type="journal article" date="2020" name="Stud. Mycol.">
        <title>101 Dothideomycetes genomes: a test case for predicting lifestyles and emergence of pathogens.</title>
        <authorList>
            <person name="Haridas S."/>
            <person name="Albert R."/>
            <person name="Binder M."/>
            <person name="Bloem J."/>
            <person name="Labutti K."/>
            <person name="Salamov A."/>
            <person name="Andreopoulos B."/>
            <person name="Baker S."/>
            <person name="Barry K."/>
            <person name="Bills G."/>
            <person name="Bluhm B."/>
            <person name="Cannon C."/>
            <person name="Castanera R."/>
            <person name="Culley D."/>
            <person name="Daum C."/>
            <person name="Ezra D."/>
            <person name="Gonzalez J."/>
            <person name="Henrissat B."/>
            <person name="Kuo A."/>
            <person name="Liang C."/>
            <person name="Lipzen A."/>
            <person name="Lutzoni F."/>
            <person name="Magnuson J."/>
            <person name="Mondo S."/>
            <person name="Nolan M."/>
            <person name="Ohm R."/>
            <person name="Pangilinan J."/>
            <person name="Park H.-J."/>
            <person name="Ramirez L."/>
            <person name="Alfaro M."/>
            <person name="Sun H."/>
            <person name="Tritt A."/>
            <person name="Yoshinaga Y."/>
            <person name="Zwiers L.-H."/>
            <person name="Turgeon B."/>
            <person name="Goodwin S."/>
            <person name="Spatafora J."/>
            <person name="Crous P."/>
            <person name="Grigoriev I."/>
        </authorList>
    </citation>
    <scope>NUCLEOTIDE SEQUENCE</scope>
    <source>
        <strain evidence="3">CBS 101060</strain>
    </source>
</reference>
<accession>A0A9P4S8P8</accession>
<evidence type="ECO:0000313" key="3">
    <source>
        <dbReference type="EMBL" id="KAF2837260.1"/>
    </source>
</evidence>
<evidence type="ECO:0000259" key="2">
    <source>
        <dbReference type="Pfam" id="PF03184"/>
    </source>
</evidence>
<evidence type="ECO:0000313" key="4">
    <source>
        <dbReference type="Proteomes" id="UP000799429"/>
    </source>
</evidence>
<proteinExistence type="predicted"/>
<comment type="caution">
    <text evidence="3">The sequence shown here is derived from an EMBL/GenBank/DDBJ whole genome shotgun (WGS) entry which is preliminary data.</text>
</comment>
<feature type="compositionally biased region" description="Basic and acidic residues" evidence="1">
    <location>
        <begin position="412"/>
        <end position="440"/>
    </location>
</feature>
<dbReference type="PANTHER" id="PTHR19303:SF74">
    <property type="entry name" value="POGO TRANSPOSABLE ELEMENT WITH KRAB DOMAIN"/>
    <property type="match status" value="1"/>
</dbReference>
<dbReference type="PANTHER" id="PTHR19303">
    <property type="entry name" value="TRANSPOSON"/>
    <property type="match status" value="1"/>
</dbReference>
<dbReference type="GO" id="GO:0003677">
    <property type="term" value="F:DNA binding"/>
    <property type="evidence" value="ECO:0007669"/>
    <property type="project" value="TreeGrafter"/>
</dbReference>
<gene>
    <name evidence="3" type="ORF">M501DRAFT_1006770</name>
</gene>
<dbReference type="OrthoDB" id="4357141at2759"/>
<keyword evidence="4" id="KW-1185">Reference proteome</keyword>
<dbReference type="EMBL" id="MU006100">
    <property type="protein sequence ID" value="KAF2837260.1"/>
    <property type="molecule type" value="Genomic_DNA"/>
</dbReference>
<feature type="compositionally biased region" description="Basic residues" evidence="1">
    <location>
        <begin position="455"/>
        <end position="471"/>
    </location>
</feature>
<dbReference type="InterPro" id="IPR050863">
    <property type="entry name" value="CenT-Element_Derived"/>
</dbReference>
<sequence length="518" mass="59700">MTPIEAALESLKLQDTPNITQTAKEYNYDRTTLSRRFRNVTVFREVAIENSKLMTEAQSKTLIKYINRLTDHVFPPTPATVRNLAGHILKSGNLSPIDLARHKVDQGPFYKLYLELLGQNTYNMDEKGFLIGMLKKSRRIYSKATFESGRVKGIAQDGNREWITVLATICADGTTIPHGIIHPSGYRPEEQECFSTASPTGWTNDELGLRWLETVFDRSTKTKAGRAWRLLIVDGHGSHINMPFLEYCISNKIILANYPPHSTHRLQPLDVSLFSPLATYYSQNLDDFLSRSQGISNIAKRNFFEIFWPAYQKAFTEKNILGSFKKTGISPYNPNQAQVNQLNQCYRRKIGNKKRRKRQKPLLQRVISIADGGAVFWSPQKITQARDFLRQKEEDEAAEEARQVNNKFQQQLRREEKEEQAKERKLQRQKDKEERERVAEAKNAQQQITVEAKQAKQKAQKTLRPPQKPKQKMQIVIPPAIELLDNIIEVVEVETVNPTTGRPRRQPRLPQRFQSPDM</sequence>
<protein>
    <submittedName>
        <fullName evidence="3">DDE-domain-containing protein</fullName>
    </submittedName>
</protein>
<name>A0A9P4S8P8_9PEZI</name>
<dbReference type="Pfam" id="PF03184">
    <property type="entry name" value="DDE_1"/>
    <property type="match status" value="1"/>
</dbReference>
<feature type="domain" description="DDE-1" evidence="2">
    <location>
        <begin position="192"/>
        <end position="324"/>
    </location>
</feature>
<dbReference type="InterPro" id="IPR004875">
    <property type="entry name" value="DDE_SF_endonuclease_dom"/>
</dbReference>
<feature type="compositionally biased region" description="Low complexity" evidence="1">
    <location>
        <begin position="508"/>
        <end position="518"/>
    </location>
</feature>
<dbReference type="GO" id="GO:0005634">
    <property type="term" value="C:nucleus"/>
    <property type="evidence" value="ECO:0007669"/>
    <property type="project" value="TreeGrafter"/>
</dbReference>
<feature type="region of interest" description="Disordered" evidence="1">
    <location>
        <begin position="393"/>
        <end position="472"/>
    </location>
</feature>
<organism evidence="3 4">
    <name type="scientific">Patellaria atrata CBS 101060</name>
    <dbReference type="NCBI Taxonomy" id="1346257"/>
    <lineage>
        <taxon>Eukaryota</taxon>
        <taxon>Fungi</taxon>
        <taxon>Dikarya</taxon>
        <taxon>Ascomycota</taxon>
        <taxon>Pezizomycotina</taxon>
        <taxon>Dothideomycetes</taxon>
        <taxon>Dothideomycetes incertae sedis</taxon>
        <taxon>Patellariales</taxon>
        <taxon>Patellariaceae</taxon>
        <taxon>Patellaria</taxon>
    </lineage>
</organism>
<dbReference type="Proteomes" id="UP000799429">
    <property type="component" value="Unassembled WGS sequence"/>
</dbReference>
<feature type="region of interest" description="Disordered" evidence="1">
    <location>
        <begin position="497"/>
        <end position="518"/>
    </location>
</feature>
<evidence type="ECO:0000256" key="1">
    <source>
        <dbReference type="SAM" id="MobiDB-lite"/>
    </source>
</evidence>
<dbReference type="AlphaFoldDB" id="A0A9P4S8P8"/>